<dbReference type="Gene3D" id="2.30.42.10">
    <property type="match status" value="1"/>
</dbReference>
<protein>
    <recommendedName>
        <fullName evidence="2">PDZ domain-containing protein</fullName>
    </recommendedName>
</protein>
<dbReference type="CDD" id="cd06779">
    <property type="entry name" value="cpPDZ_Deg_HtrA-like"/>
    <property type="match status" value="1"/>
</dbReference>
<evidence type="ECO:0000313" key="4">
    <source>
        <dbReference type="Proteomes" id="UP000228626"/>
    </source>
</evidence>
<feature type="transmembrane region" description="Helical" evidence="1">
    <location>
        <begin position="7"/>
        <end position="32"/>
    </location>
</feature>
<sequence>MSKRYKITILIISILLSLLGGIIGGVLVRSYFVNSPVGIPLFGDINLGREYQPGSVIISQPKKVVVEQDDRLRNVIDEVQRKIVDLYVKKDTSQAEIKFNINNYYLPKDRAGEGLILTNDGWIVTPVKVGQPGGFIAVDHEGKIIDIEESFFDKESGYYFIKAGSRNLAAAQFAEDSDISAGQMLVAIGTEEAQLAHIENASYYNGPLVKSSERFYRFIKIDNSLLEKGDIIFNLNSSVVGLYSEKGLITPISQFTNLLPGLLSGKKISRPLLGARYINLSDLIGEEELKGALISRDVNGIATVKSSPAAEAGLKEGDIILEVDGLKIEKDNTLSKFIQGYQAGQEIELKVMRGGEEQINIKVKLGSQS</sequence>
<dbReference type="Gene3D" id="2.40.10.120">
    <property type="match status" value="1"/>
</dbReference>
<name>A0A2H0V2A5_9BACT</name>
<dbReference type="InterPro" id="IPR001478">
    <property type="entry name" value="PDZ"/>
</dbReference>
<proteinExistence type="predicted"/>
<reference evidence="4" key="1">
    <citation type="submission" date="2017-09" db="EMBL/GenBank/DDBJ databases">
        <title>Depth-based differentiation of microbial function through sediment-hosted aquifers and enrichment of novel symbionts in the deep terrestrial subsurface.</title>
        <authorList>
            <person name="Probst A.J."/>
            <person name="Ladd B."/>
            <person name="Jarett J.K."/>
            <person name="Geller-Mcgrath D.E."/>
            <person name="Sieber C.M.K."/>
            <person name="Emerson J.B."/>
            <person name="Anantharaman K."/>
            <person name="Thomas B.C."/>
            <person name="Malmstrom R."/>
            <person name="Stieglmeier M."/>
            <person name="Klingl A."/>
            <person name="Woyke T."/>
            <person name="Ryan C.M."/>
            <person name="Banfield J.F."/>
        </authorList>
    </citation>
    <scope>NUCLEOTIDE SEQUENCE [LARGE SCALE GENOMIC DNA]</scope>
</reference>
<dbReference type="SUPFAM" id="SSF50156">
    <property type="entry name" value="PDZ domain-like"/>
    <property type="match status" value="1"/>
</dbReference>
<organism evidence="3 4">
    <name type="scientific">Candidatus Falkowbacteria bacterium CG10_big_fil_rev_8_21_14_0_10_43_10</name>
    <dbReference type="NCBI Taxonomy" id="1974567"/>
    <lineage>
        <taxon>Bacteria</taxon>
        <taxon>Candidatus Falkowiibacteriota</taxon>
    </lineage>
</organism>
<evidence type="ECO:0000313" key="3">
    <source>
        <dbReference type="EMBL" id="PIR93217.1"/>
    </source>
</evidence>
<dbReference type="AlphaFoldDB" id="A0A2H0V2A5"/>
<keyword evidence="1" id="KW-0812">Transmembrane</keyword>
<dbReference type="InterPro" id="IPR036034">
    <property type="entry name" value="PDZ_sf"/>
</dbReference>
<comment type="caution">
    <text evidence="3">The sequence shown here is derived from an EMBL/GenBank/DDBJ whole genome shotgun (WGS) entry which is preliminary data.</text>
</comment>
<dbReference type="Pfam" id="PF13180">
    <property type="entry name" value="PDZ_2"/>
    <property type="match status" value="1"/>
</dbReference>
<dbReference type="EMBL" id="PFAR01000024">
    <property type="protein sequence ID" value="PIR93217.1"/>
    <property type="molecule type" value="Genomic_DNA"/>
</dbReference>
<dbReference type="InterPro" id="IPR009003">
    <property type="entry name" value="Peptidase_S1_PA"/>
</dbReference>
<evidence type="ECO:0000259" key="2">
    <source>
        <dbReference type="PROSITE" id="PS50106"/>
    </source>
</evidence>
<dbReference type="SUPFAM" id="SSF50494">
    <property type="entry name" value="Trypsin-like serine proteases"/>
    <property type="match status" value="1"/>
</dbReference>
<dbReference type="SMART" id="SM00228">
    <property type="entry name" value="PDZ"/>
    <property type="match status" value="1"/>
</dbReference>
<keyword evidence="1" id="KW-0472">Membrane</keyword>
<dbReference type="Proteomes" id="UP000228626">
    <property type="component" value="Unassembled WGS sequence"/>
</dbReference>
<accession>A0A2H0V2A5</accession>
<gene>
    <name evidence="3" type="ORF">COT99_02025</name>
</gene>
<dbReference type="PROSITE" id="PS50106">
    <property type="entry name" value="PDZ"/>
    <property type="match status" value="1"/>
</dbReference>
<feature type="domain" description="PDZ" evidence="2">
    <location>
        <begin position="262"/>
        <end position="355"/>
    </location>
</feature>
<keyword evidence="1" id="KW-1133">Transmembrane helix</keyword>
<evidence type="ECO:0000256" key="1">
    <source>
        <dbReference type="SAM" id="Phobius"/>
    </source>
</evidence>